<dbReference type="SUPFAM" id="SSF47446">
    <property type="entry name" value="Signal peptide-binding domain"/>
    <property type="match status" value="1"/>
</dbReference>
<keyword evidence="1" id="KW-0547">Nucleotide-binding</keyword>
<evidence type="ECO:0000313" key="6">
    <source>
        <dbReference type="EMBL" id="KAK9839593.1"/>
    </source>
</evidence>
<dbReference type="PANTHER" id="PTHR11564:SF5">
    <property type="entry name" value="SIGNAL RECOGNITION PARTICLE SUBUNIT SRP54"/>
    <property type="match status" value="1"/>
</dbReference>
<evidence type="ECO:0000313" key="7">
    <source>
        <dbReference type="Proteomes" id="UP001485043"/>
    </source>
</evidence>
<dbReference type="GO" id="GO:0003924">
    <property type="term" value="F:GTPase activity"/>
    <property type="evidence" value="ECO:0007669"/>
    <property type="project" value="InterPro"/>
</dbReference>
<dbReference type="GO" id="GO:0048500">
    <property type="term" value="C:signal recognition particle"/>
    <property type="evidence" value="ECO:0007669"/>
    <property type="project" value="InterPro"/>
</dbReference>
<dbReference type="Pfam" id="PF02978">
    <property type="entry name" value="SRP_SPB"/>
    <property type="match status" value="1"/>
</dbReference>
<organism evidence="6 7">
    <name type="scientific">Apatococcus fuscideae</name>
    <dbReference type="NCBI Taxonomy" id="2026836"/>
    <lineage>
        <taxon>Eukaryota</taxon>
        <taxon>Viridiplantae</taxon>
        <taxon>Chlorophyta</taxon>
        <taxon>core chlorophytes</taxon>
        <taxon>Trebouxiophyceae</taxon>
        <taxon>Chlorellales</taxon>
        <taxon>Chlorellaceae</taxon>
        <taxon>Apatococcus</taxon>
    </lineage>
</organism>
<evidence type="ECO:0000256" key="4">
    <source>
        <dbReference type="SAM" id="MobiDB-lite"/>
    </source>
</evidence>
<feature type="region of interest" description="Disordered" evidence="4">
    <location>
        <begin position="215"/>
        <end position="247"/>
    </location>
</feature>
<dbReference type="InterPro" id="IPR000897">
    <property type="entry name" value="SRP54_GTPase_dom"/>
</dbReference>
<dbReference type="InterPro" id="IPR036891">
    <property type="entry name" value="Signal_recog_part_SRP54_M_sf"/>
</dbReference>
<dbReference type="InterPro" id="IPR027417">
    <property type="entry name" value="P-loop_NTPase"/>
</dbReference>
<protein>
    <recommendedName>
        <fullName evidence="5">SRP54-type proteins GTP-binding domain-containing protein</fullName>
    </recommendedName>
</protein>
<dbReference type="Proteomes" id="UP001485043">
    <property type="component" value="Unassembled WGS sequence"/>
</dbReference>
<dbReference type="PROSITE" id="PS00300">
    <property type="entry name" value="SRP54"/>
    <property type="match status" value="1"/>
</dbReference>
<dbReference type="InterPro" id="IPR022941">
    <property type="entry name" value="SRP54"/>
</dbReference>
<comment type="catalytic activity">
    <reaction evidence="3">
        <text>GTP + H2O = GDP + phosphate + H(+)</text>
        <dbReference type="Rhea" id="RHEA:19669"/>
        <dbReference type="ChEBI" id="CHEBI:15377"/>
        <dbReference type="ChEBI" id="CHEBI:15378"/>
        <dbReference type="ChEBI" id="CHEBI:37565"/>
        <dbReference type="ChEBI" id="CHEBI:43474"/>
        <dbReference type="ChEBI" id="CHEBI:58189"/>
        <dbReference type="EC" id="3.6.5.4"/>
    </reaction>
    <physiologicalReaction direction="left-to-right" evidence="3">
        <dbReference type="Rhea" id="RHEA:19670"/>
    </physiologicalReaction>
</comment>
<proteinExistence type="predicted"/>
<dbReference type="Gene3D" id="1.10.260.30">
    <property type="entry name" value="Signal recognition particle, SRP54 subunit, M-domain"/>
    <property type="match status" value="1"/>
</dbReference>
<dbReference type="Pfam" id="PF00448">
    <property type="entry name" value="SRP54"/>
    <property type="match status" value="1"/>
</dbReference>
<dbReference type="GO" id="GO:0005525">
    <property type="term" value="F:GTP binding"/>
    <property type="evidence" value="ECO:0007669"/>
    <property type="project" value="UniProtKB-KW"/>
</dbReference>
<dbReference type="GO" id="GO:0008312">
    <property type="term" value="F:7S RNA binding"/>
    <property type="evidence" value="ECO:0007669"/>
    <property type="project" value="InterPro"/>
</dbReference>
<gene>
    <name evidence="6" type="ORF">WJX84_011833</name>
</gene>
<dbReference type="EMBL" id="JALJOV010001842">
    <property type="protein sequence ID" value="KAK9839593.1"/>
    <property type="molecule type" value="Genomic_DNA"/>
</dbReference>
<dbReference type="GO" id="GO:0006614">
    <property type="term" value="P:SRP-dependent cotranslational protein targeting to membrane"/>
    <property type="evidence" value="ECO:0007669"/>
    <property type="project" value="InterPro"/>
</dbReference>
<name>A0AAW1S1Q0_9CHLO</name>
<reference evidence="6 7" key="1">
    <citation type="journal article" date="2024" name="Nat. Commun.">
        <title>Phylogenomics reveals the evolutionary origins of lichenization in chlorophyte algae.</title>
        <authorList>
            <person name="Puginier C."/>
            <person name="Libourel C."/>
            <person name="Otte J."/>
            <person name="Skaloud P."/>
            <person name="Haon M."/>
            <person name="Grisel S."/>
            <person name="Petersen M."/>
            <person name="Berrin J.G."/>
            <person name="Delaux P.M."/>
            <person name="Dal Grande F."/>
            <person name="Keller J."/>
        </authorList>
    </citation>
    <scope>NUCLEOTIDE SEQUENCE [LARGE SCALE GENOMIC DNA]</scope>
    <source>
        <strain evidence="6 7">SAG 2523</strain>
    </source>
</reference>
<comment type="caution">
    <text evidence="6">The sequence shown here is derived from an EMBL/GenBank/DDBJ whole genome shotgun (WGS) entry which is preliminary data.</text>
</comment>
<dbReference type="InterPro" id="IPR004125">
    <property type="entry name" value="Signal_recog_particle_SRP54_M"/>
</dbReference>
<dbReference type="Gene3D" id="3.40.50.300">
    <property type="entry name" value="P-loop containing nucleotide triphosphate hydrolases"/>
    <property type="match status" value="1"/>
</dbReference>
<dbReference type="PANTHER" id="PTHR11564">
    <property type="entry name" value="SIGNAL RECOGNITION PARTICLE 54K PROTEIN SRP54"/>
    <property type="match status" value="1"/>
</dbReference>
<feature type="non-terminal residue" evidence="6">
    <location>
        <position position="1"/>
    </location>
</feature>
<feature type="domain" description="SRP54-type proteins GTP-binding" evidence="5">
    <location>
        <begin position="25"/>
        <end position="38"/>
    </location>
</feature>
<evidence type="ECO:0000256" key="3">
    <source>
        <dbReference type="ARBA" id="ARBA00048157"/>
    </source>
</evidence>
<dbReference type="AlphaFoldDB" id="A0AAW1S1Q0"/>
<sequence length="247" mass="27446">AILTKMDGDSRGGAALSVKAISGKPIKFVGTGEKLEALEPFYPDRTASRILGMGDVLTLVEKAEEAAKQNDTEYMMKRLMQNKFDFNDFLNQYKMMNSMGTMGQVMKMIPGFNQITDKQTAAAEKSMARYEVMISSMTKQERADPELLALNISRRRRIARGSGNKEKDVSELMGVYTGMRGQFKRLAKMMQSGGMGGMQGMPKMTEQEMLQATLEGAGPRKVSPGKVRRKRTGGSSRMRELQELASR</sequence>
<evidence type="ECO:0000256" key="1">
    <source>
        <dbReference type="ARBA" id="ARBA00022741"/>
    </source>
</evidence>
<feature type="compositionally biased region" description="Basic and acidic residues" evidence="4">
    <location>
        <begin position="237"/>
        <end position="247"/>
    </location>
</feature>
<keyword evidence="7" id="KW-1185">Reference proteome</keyword>
<accession>A0AAW1S1Q0</accession>
<keyword evidence="2" id="KW-0342">GTP-binding</keyword>
<dbReference type="SUPFAM" id="SSF52540">
    <property type="entry name" value="P-loop containing nucleoside triphosphate hydrolases"/>
    <property type="match status" value="1"/>
</dbReference>
<evidence type="ECO:0000259" key="5">
    <source>
        <dbReference type="PROSITE" id="PS00300"/>
    </source>
</evidence>
<evidence type="ECO:0000256" key="2">
    <source>
        <dbReference type="ARBA" id="ARBA00023134"/>
    </source>
</evidence>